<feature type="transmembrane region" description="Helical" evidence="8">
    <location>
        <begin position="77"/>
        <end position="98"/>
    </location>
</feature>
<dbReference type="PANTHER" id="PTHR42703">
    <property type="entry name" value="NADH DEHYDROGENASE"/>
    <property type="match status" value="1"/>
</dbReference>
<evidence type="ECO:0000256" key="5">
    <source>
        <dbReference type="ARBA" id="ARBA00022989"/>
    </source>
</evidence>
<evidence type="ECO:0000256" key="7">
    <source>
        <dbReference type="RuleBase" id="RU000320"/>
    </source>
</evidence>
<dbReference type="InterPro" id="IPR050586">
    <property type="entry name" value="CPA3_Na-H_Antiporter_D"/>
</dbReference>
<evidence type="ECO:0000256" key="4">
    <source>
        <dbReference type="ARBA" id="ARBA00022692"/>
    </source>
</evidence>
<protein>
    <submittedName>
        <fullName evidence="10">Cation:proton antiporter</fullName>
    </submittedName>
</protein>
<feature type="transmembrane region" description="Helical" evidence="8">
    <location>
        <begin position="280"/>
        <end position="299"/>
    </location>
</feature>
<feature type="transmembrane region" description="Helical" evidence="8">
    <location>
        <begin position="451"/>
        <end position="471"/>
    </location>
</feature>
<dbReference type="EMBL" id="NRRV01000055">
    <property type="protein sequence ID" value="MBK1632696.1"/>
    <property type="molecule type" value="Genomic_DNA"/>
</dbReference>
<feature type="transmembrane region" description="Helical" evidence="8">
    <location>
        <begin position="377"/>
        <end position="398"/>
    </location>
</feature>
<dbReference type="InterPro" id="IPR001750">
    <property type="entry name" value="ND/Mrp_TM"/>
</dbReference>
<evidence type="ECO:0000256" key="6">
    <source>
        <dbReference type="ARBA" id="ARBA00023136"/>
    </source>
</evidence>
<keyword evidence="4 7" id="KW-0812">Transmembrane</keyword>
<dbReference type="Proteomes" id="UP000748752">
    <property type="component" value="Unassembled WGS sequence"/>
</dbReference>
<comment type="caution">
    <text evidence="10">The sequence shown here is derived from an EMBL/GenBank/DDBJ whole genome shotgun (WGS) entry which is preliminary data.</text>
</comment>
<keyword evidence="3" id="KW-1003">Cell membrane</keyword>
<evidence type="ECO:0000256" key="2">
    <source>
        <dbReference type="ARBA" id="ARBA00005346"/>
    </source>
</evidence>
<feature type="transmembrane region" description="Helical" evidence="8">
    <location>
        <begin position="207"/>
        <end position="225"/>
    </location>
</feature>
<feature type="transmembrane region" description="Helical" evidence="8">
    <location>
        <begin position="6"/>
        <end position="23"/>
    </location>
</feature>
<accession>A0ABS1CMX3</accession>
<name>A0ABS1CMX3_9GAMM</name>
<feature type="transmembrane region" description="Helical" evidence="8">
    <location>
        <begin position="110"/>
        <end position="129"/>
    </location>
</feature>
<organism evidence="10 11">
    <name type="scientific">Thiohalocapsa halophila</name>
    <dbReference type="NCBI Taxonomy" id="69359"/>
    <lineage>
        <taxon>Bacteria</taxon>
        <taxon>Pseudomonadati</taxon>
        <taxon>Pseudomonadota</taxon>
        <taxon>Gammaproteobacteria</taxon>
        <taxon>Chromatiales</taxon>
        <taxon>Chromatiaceae</taxon>
        <taxon>Thiohalocapsa</taxon>
    </lineage>
</organism>
<reference evidence="10 11" key="1">
    <citation type="journal article" date="2020" name="Microorganisms">
        <title>Osmotic Adaptation and Compatible Solute Biosynthesis of Phototrophic Bacteria as Revealed from Genome Analyses.</title>
        <authorList>
            <person name="Imhoff J.F."/>
            <person name="Rahn T."/>
            <person name="Kunzel S."/>
            <person name="Keller A."/>
            <person name="Neulinger S.C."/>
        </authorList>
    </citation>
    <scope>NUCLEOTIDE SEQUENCE [LARGE SCALE GENOMIC DNA]</scope>
    <source>
        <strain evidence="10 11">DSM 6210</strain>
    </source>
</reference>
<keyword evidence="5 8" id="KW-1133">Transmembrane helix</keyword>
<feature type="transmembrane region" description="Helical" evidence="8">
    <location>
        <begin position="237"/>
        <end position="260"/>
    </location>
</feature>
<feature type="domain" description="NADH:quinone oxidoreductase/Mrp antiporter transmembrane" evidence="9">
    <location>
        <begin position="131"/>
        <end position="424"/>
    </location>
</feature>
<evidence type="ECO:0000256" key="1">
    <source>
        <dbReference type="ARBA" id="ARBA00004651"/>
    </source>
</evidence>
<keyword evidence="6 8" id="KW-0472">Membrane</keyword>
<dbReference type="Pfam" id="PF00361">
    <property type="entry name" value="Proton_antipo_M"/>
    <property type="match status" value="1"/>
</dbReference>
<comment type="similarity">
    <text evidence="2">Belongs to the CPA3 antiporters (TC 2.A.63) subunit D family.</text>
</comment>
<dbReference type="PANTHER" id="PTHR42703:SF1">
    <property type="entry name" value="NA(+)_H(+) ANTIPORTER SUBUNIT D1"/>
    <property type="match status" value="1"/>
</dbReference>
<evidence type="ECO:0000259" key="9">
    <source>
        <dbReference type="Pfam" id="PF00361"/>
    </source>
</evidence>
<proteinExistence type="inferred from homology"/>
<evidence type="ECO:0000256" key="3">
    <source>
        <dbReference type="ARBA" id="ARBA00022475"/>
    </source>
</evidence>
<feature type="transmembrane region" description="Helical" evidence="8">
    <location>
        <begin position="410"/>
        <end position="430"/>
    </location>
</feature>
<feature type="transmembrane region" description="Helical" evidence="8">
    <location>
        <begin position="30"/>
        <end position="49"/>
    </location>
</feature>
<dbReference type="PRINTS" id="PR01434">
    <property type="entry name" value="NADHDHGNASE5"/>
</dbReference>
<feature type="transmembrane region" description="Helical" evidence="8">
    <location>
        <begin position="306"/>
        <end position="327"/>
    </location>
</feature>
<evidence type="ECO:0000313" key="11">
    <source>
        <dbReference type="Proteomes" id="UP000748752"/>
    </source>
</evidence>
<feature type="transmembrane region" description="Helical" evidence="8">
    <location>
        <begin position="165"/>
        <end position="187"/>
    </location>
</feature>
<evidence type="ECO:0000256" key="8">
    <source>
        <dbReference type="SAM" id="Phobius"/>
    </source>
</evidence>
<feature type="transmembrane region" description="Helical" evidence="8">
    <location>
        <begin position="333"/>
        <end position="356"/>
    </location>
</feature>
<evidence type="ECO:0000313" key="10">
    <source>
        <dbReference type="EMBL" id="MBK1632696.1"/>
    </source>
</evidence>
<gene>
    <name evidence="10" type="ORF">CKO31_18490</name>
</gene>
<keyword evidence="11" id="KW-1185">Reference proteome</keyword>
<comment type="subcellular location">
    <subcellularLocation>
        <location evidence="1">Cell membrane</location>
        <topology evidence="1">Multi-pass membrane protein</topology>
    </subcellularLocation>
    <subcellularLocation>
        <location evidence="7">Membrane</location>
        <topology evidence="7">Multi-pass membrane protein</topology>
    </subcellularLocation>
</comment>
<sequence length="501" mass="53174">MADNLPALLVVLPLLGAPLCLLLNRGTAAWLVATLVAWLVLAISIALLWQVRGGDALHYAFGNWQPPWGIDYVVDRLAAYVLLIVAAIGAVVMAYARRSVAAEIEPAQQPLFYTLMLLCLAGLLGITITGDAFNLFVLLEISSLSTYALVSLGRDRRALTAAYQYLIMGTIGATFYIIGVGLLYMLTGTLNMADIASRLAPVAGTNTVHTAFAFITVGLALKLAMFPLHLWLPNAYAFAPSVVTAFLAATATKVALYAMIRFIYSVFGGAFTFSQMHAELLVLPLAAAGAFVGSVVAVFQHGLKRMLAYSSVAQIGYMLIGLGAMSVTGLTAALLHLFNHALMKGALFLAVGALVLRMGTTRISALSGIAKQMPWTMAAFVIGGLSLIGVPATAGFVSKWYLILAVLENGWWPLVVLVVLTSLIAVVYVWRVIEVAYFEERPADAPPVREAPLSLLLPTWLLVLANLYFGIETGLTVGLAGEIATDLFGAGSGALPLEAAP</sequence>